<name>A0AAE3FX72_9EURY</name>
<protein>
    <submittedName>
        <fullName evidence="1">Uncharacterized protein</fullName>
    </submittedName>
</protein>
<dbReference type="Gene3D" id="1.10.10.10">
    <property type="entry name" value="Winged helix-like DNA-binding domain superfamily/Winged helix DNA-binding domain"/>
    <property type="match status" value="1"/>
</dbReference>
<dbReference type="InterPro" id="IPR036388">
    <property type="entry name" value="WH-like_DNA-bd_sf"/>
</dbReference>
<comment type="caution">
    <text evidence="1">The sequence shown here is derived from an EMBL/GenBank/DDBJ whole genome shotgun (WGS) entry which is preliminary data.</text>
</comment>
<evidence type="ECO:0000313" key="1">
    <source>
        <dbReference type="EMBL" id="MCL9817027.1"/>
    </source>
</evidence>
<dbReference type="AlphaFoldDB" id="A0AAE3FX72"/>
<evidence type="ECO:0000313" key="2">
    <source>
        <dbReference type="Proteomes" id="UP001203207"/>
    </source>
</evidence>
<reference evidence="1" key="2">
    <citation type="submission" date="2022-02" db="EMBL/GenBank/DDBJ databases">
        <authorList>
            <person name="Elcheninov A.G."/>
            <person name="Sorokin D.Y."/>
            <person name="Kublanov I.V."/>
        </authorList>
    </citation>
    <scope>NUCLEOTIDE SEQUENCE</scope>
    <source>
        <strain evidence="1">AArc-St2</strain>
    </source>
</reference>
<sequence>MGSPIRKTGRWMQQLDERILEHLAEEGWSTPELIADDPSFNDLQCSTARVRERCRELTERELIEPVHSDMYEITTWGLAYLRGDLDADLLRRWSQEQ</sequence>
<organism evidence="1 2">
    <name type="scientific">Natronocalculus amylovorans</name>
    <dbReference type="NCBI Taxonomy" id="2917812"/>
    <lineage>
        <taxon>Archaea</taxon>
        <taxon>Methanobacteriati</taxon>
        <taxon>Methanobacteriota</taxon>
        <taxon>Stenosarchaea group</taxon>
        <taxon>Halobacteria</taxon>
        <taxon>Halobacteriales</taxon>
        <taxon>Haloferacaceae</taxon>
        <taxon>Natronocalculus</taxon>
    </lineage>
</organism>
<dbReference type="Proteomes" id="UP001203207">
    <property type="component" value="Unassembled WGS sequence"/>
</dbReference>
<dbReference type="RefSeq" id="WP_250583992.1">
    <property type="nucleotide sequence ID" value="NZ_JAKRVX010000003.1"/>
</dbReference>
<dbReference type="EMBL" id="JAKRVX010000003">
    <property type="protein sequence ID" value="MCL9817027.1"/>
    <property type="molecule type" value="Genomic_DNA"/>
</dbReference>
<proteinExistence type="predicted"/>
<keyword evidence="2" id="KW-1185">Reference proteome</keyword>
<accession>A0AAE3FX72</accession>
<reference evidence="1" key="1">
    <citation type="journal article" date="2022" name="Syst. Appl. Microbiol.">
        <title>Natronocalculus amylovorans gen. nov., sp. nov., and Natranaeroarchaeum aerophilus sp. nov., dominant culturable amylolytic natronoarchaea from hypersaline soda lakes in southwestern Siberia.</title>
        <authorList>
            <person name="Sorokin D.Y."/>
            <person name="Elcheninov A.G."/>
            <person name="Khizhniak T.V."/>
            <person name="Koenen M."/>
            <person name="Bale N.J."/>
            <person name="Damste J.S.S."/>
            <person name="Kublanov I.V."/>
        </authorList>
    </citation>
    <scope>NUCLEOTIDE SEQUENCE</scope>
    <source>
        <strain evidence="1">AArc-St2</strain>
    </source>
</reference>
<gene>
    <name evidence="1" type="ORF">AArcSt2_08745</name>
</gene>